<dbReference type="Proteomes" id="UP000037425">
    <property type="component" value="Unassembled WGS sequence"/>
</dbReference>
<organism evidence="2 3">
    <name type="scientific">Ensifer adhaerens</name>
    <name type="common">Sinorhizobium morelense</name>
    <dbReference type="NCBI Taxonomy" id="106592"/>
    <lineage>
        <taxon>Bacteria</taxon>
        <taxon>Pseudomonadati</taxon>
        <taxon>Pseudomonadota</taxon>
        <taxon>Alphaproteobacteria</taxon>
        <taxon>Hyphomicrobiales</taxon>
        <taxon>Rhizobiaceae</taxon>
        <taxon>Sinorhizobium/Ensifer group</taxon>
        <taxon>Ensifer</taxon>
    </lineage>
</organism>
<evidence type="ECO:0000313" key="2">
    <source>
        <dbReference type="EMBL" id="KOF18449.1"/>
    </source>
</evidence>
<dbReference type="EMBL" id="LGAP01000007">
    <property type="protein sequence ID" value="KOF18449.1"/>
    <property type="molecule type" value="Genomic_DNA"/>
</dbReference>
<dbReference type="PATRIC" id="fig|106592.7.peg.7015"/>
<accession>A0A0L8BVB5</accession>
<evidence type="ECO:0008006" key="4">
    <source>
        <dbReference type="Google" id="ProtNLM"/>
    </source>
</evidence>
<comment type="caution">
    <text evidence="2">The sequence shown here is derived from an EMBL/GenBank/DDBJ whole genome shotgun (WGS) entry which is preliminary data.</text>
</comment>
<sequence length="60" mass="6876">MQDDTAKTVMDRRLAPGSQKYEVCYFAKKHGIKESDARRIIKQHGRDRDAADRAASRLRG</sequence>
<dbReference type="AlphaFoldDB" id="A0A0L8BVB5"/>
<name>A0A0L8BVB5_ENSAD</name>
<protein>
    <recommendedName>
        <fullName evidence="4">DUF3606 domain-containing protein</fullName>
    </recommendedName>
</protein>
<evidence type="ECO:0000313" key="3">
    <source>
        <dbReference type="Proteomes" id="UP000037425"/>
    </source>
</evidence>
<proteinExistence type="predicted"/>
<reference evidence="3" key="1">
    <citation type="submission" date="2015-07" db="EMBL/GenBank/DDBJ databases">
        <title>Whole genome sequence of an Ensifer adhaerens strain isolated from a cave pool in the Wind Cave National Park.</title>
        <authorList>
            <person name="Eng W.W.H."/>
            <person name="Gan H.M."/>
            <person name="Barton H.A."/>
            <person name="Savka M.A."/>
        </authorList>
    </citation>
    <scope>NUCLEOTIDE SEQUENCE [LARGE SCALE GENOMIC DNA]</scope>
    <source>
        <strain evidence="3">SD006</strain>
    </source>
</reference>
<dbReference type="OrthoDB" id="8238029at2"/>
<gene>
    <name evidence="2" type="ORF">AC244_13835</name>
</gene>
<evidence type="ECO:0000256" key="1">
    <source>
        <dbReference type="SAM" id="MobiDB-lite"/>
    </source>
</evidence>
<feature type="region of interest" description="Disordered" evidence="1">
    <location>
        <begin position="40"/>
        <end position="60"/>
    </location>
</feature>